<accession>A0AC61U7J8</accession>
<sequence>MQGSITKTGNTHVRRLLVEAARHHRPRYRIGKTMRDRWDTAPAAARSRGDAGNRRLHERWVRFNERRKKPTVANIAIARELAGWCWSPAVLEGASVP</sequence>
<name>A0AC61U7J8_9MICO</name>
<gene>
    <name evidence="1" type="ORF">LP422_07825</name>
</gene>
<evidence type="ECO:0000313" key="2">
    <source>
        <dbReference type="Proteomes" id="UP001059663"/>
    </source>
</evidence>
<reference evidence="1" key="1">
    <citation type="submission" date="2021-11" db="EMBL/GenBank/DDBJ databases">
        <title>Study of the species diversity of bacterial strains isolated from a unique natural object - Shulgan-Tash cave (Bashkiria).</title>
        <authorList>
            <person name="Sazanova A.L."/>
            <person name="Chirak E.R."/>
            <person name="Safronova V.I."/>
        </authorList>
    </citation>
    <scope>NUCLEOTIDE SEQUENCE</scope>
    <source>
        <strain evidence="1">P1</strain>
    </source>
</reference>
<evidence type="ECO:0000313" key="1">
    <source>
        <dbReference type="EMBL" id="UUZ45822.1"/>
    </source>
</evidence>
<dbReference type="Proteomes" id="UP001059663">
    <property type="component" value="Chromosome"/>
</dbReference>
<dbReference type="EMBL" id="CP087977">
    <property type="protein sequence ID" value="UUZ45822.1"/>
    <property type="molecule type" value="Genomic_DNA"/>
</dbReference>
<organism evidence="1 2">
    <name type="scientific">Janibacter limosus</name>
    <dbReference type="NCBI Taxonomy" id="53458"/>
    <lineage>
        <taxon>Bacteria</taxon>
        <taxon>Bacillati</taxon>
        <taxon>Actinomycetota</taxon>
        <taxon>Actinomycetes</taxon>
        <taxon>Micrococcales</taxon>
        <taxon>Intrasporangiaceae</taxon>
        <taxon>Janibacter</taxon>
    </lineage>
</organism>
<protein>
    <submittedName>
        <fullName evidence="1">Transposase</fullName>
    </submittedName>
</protein>
<proteinExistence type="predicted"/>